<dbReference type="Proteomes" id="UP000324748">
    <property type="component" value="Unassembled WGS sequence"/>
</dbReference>
<dbReference type="AlphaFoldDB" id="A0A5B0PR48"/>
<dbReference type="Proteomes" id="UP000325313">
    <property type="component" value="Unassembled WGS sequence"/>
</dbReference>
<gene>
    <name evidence="3" type="ORF">PGT21_014261</name>
    <name evidence="2" type="ORF">PGTUg99_036789</name>
</gene>
<evidence type="ECO:0000313" key="5">
    <source>
        <dbReference type="Proteomes" id="UP000325313"/>
    </source>
</evidence>
<keyword evidence="1" id="KW-0732">Signal</keyword>
<reference evidence="4 5" key="1">
    <citation type="submission" date="2019-05" db="EMBL/GenBank/DDBJ databases">
        <title>Emergence of the Ug99 lineage of the wheat stem rust pathogen through somatic hybridization.</title>
        <authorList>
            <person name="Li F."/>
            <person name="Upadhyaya N.M."/>
            <person name="Sperschneider J."/>
            <person name="Matny O."/>
            <person name="Nguyen-Phuc H."/>
            <person name="Mago R."/>
            <person name="Raley C."/>
            <person name="Miller M.E."/>
            <person name="Silverstein K.A.T."/>
            <person name="Henningsen E."/>
            <person name="Hirsch C.D."/>
            <person name="Visser B."/>
            <person name="Pretorius Z.A."/>
            <person name="Steffenson B.J."/>
            <person name="Schwessinger B."/>
            <person name="Dodds P.N."/>
            <person name="Figueroa M."/>
        </authorList>
    </citation>
    <scope>NUCLEOTIDE SEQUENCE [LARGE SCALE GENOMIC DNA]</scope>
    <source>
        <strain evidence="3">21-0</strain>
        <strain evidence="2 5">Ug99</strain>
    </source>
</reference>
<feature type="signal peptide" evidence="1">
    <location>
        <begin position="1"/>
        <end position="16"/>
    </location>
</feature>
<feature type="chain" id="PRO_5033845473" evidence="1">
    <location>
        <begin position="17"/>
        <end position="134"/>
    </location>
</feature>
<organism evidence="3 4">
    <name type="scientific">Puccinia graminis f. sp. tritici</name>
    <dbReference type="NCBI Taxonomy" id="56615"/>
    <lineage>
        <taxon>Eukaryota</taxon>
        <taxon>Fungi</taxon>
        <taxon>Dikarya</taxon>
        <taxon>Basidiomycota</taxon>
        <taxon>Pucciniomycotina</taxon>
        <taxon>Pucciniomycetes</taxon>
        <taxon>Pucciniales</taxon>
        <taxon>Pucciniaceae</taxon>
        <taxon>Puccinia</taxon>
    </lineage>
</organism>
<evidence type="ECO:0000313" key="4">
    <source>
        <dbReference type="Proteomes" id="UP000324748"/>
    </source>
</evidence>
<sequence length="134" mass="15243">MKLSSILVILLPQCWNLAPMGCNRIMSHDMSAEINFNELAGGEFTELPQIDPTKDDWRSMIKSVDYLEKDYAKAKEVKYSRDVAHKRDIVQDKHWIHIQRTIDGLRTCHSEGFLTLEGAQVFSKTNSSSTGISN</sequence>
<evidence type="ECO:0000313" key="3">
    <source>
        <dbReference type="EMBL" id="KAA1104187.1"/>
    </source>
</evidence>
<accession>A0A5B0PR48</accession>
<comment type="caution">
    <text evidence="3">The sequence shown here is derived from an EMBL/GenBank/DDBJ whole genome shotgun (WGS) entry which is preliminary data.</text>
</comment>
<keyword evidence="4" id="KW-1185">Reference proteome</keyword>
<dbReference type="EMBL" id="VDEP01000505">
    <property type="protein sequence ID" value="KAA1068734.1"/>
    <property type="molecule type" value="Genomic_DNA"/>
</dbReference>
<protein>
    <submittedName>
        <fullName evidence="3">Uncharacterized protein</fullName>
    </submittedName>
</protein>
<proteinExistence type="predicted"/>
<name>A0A5B0PR48_PUCGR</name>
<evidence type="ECO:0000313" key="2">
    <source>
        <dbReference type="EMBL" id="KAA1068734.1"/>
    </source>
</evidence>
<dbReference type="EMBL" id="VSWC01000041">
    <property type="protein sequence ID" value="KAA1104187.1"/>
    <property type="molecule type" value="Genomic_DNA"/>
</dbReference>
<evidence type="ECO:0000256" key="1">
    <source>
        <dbReference type="SAM" id="SignalP"/>
    </source>
</evidence>